<accession>A0A2N7VCR9</accession>
<evidence type="ECO:0000313" key="2">
    <source>
        <dbReference type="Proteomes" id="UP000235616"/>
    </source>
</evidence>
<keyword evidence="2" id="KW-1185">Reference proteome</keyword>
<organism evidence="1 2">
    <name type="scientific">Trinickia dabaoshanensis</name>
    <dbReference type="NCBI Taxonomy" id="564714"/>
    <lineage>
        <taxon>Bacteria</taxon>
        <taxon>Pseudomonadati</taxon>
        <taxon>Pseudomonadota</taxon>
        <taxon>Betaproteobacteria</taxon>
        <taxon>Burkholderiales</taxon>
        <taxon>Burkholderiaceae</taxon>
        <taxon>Trinickia</taxon>
    </lineage>
</organism>
<proteinExistence type="predicted"/>
<dbReference type="AlphaFoldDB" id="A0A2N7VCR9"/>
<dbReference type="Proteomes" id="UP000235616">
    <property type="component" value="Unassembled WGS sequence"/>
</dbReference>
<reference evidence="1 2" key="1">
    <citation type="submission" date="2018-01" db="EMBL/GenBank/DDBJ databases">
        <title>Whole genome analyses suggest that Burkholderia sensu lato contains two further novel genera in the rhizoxinica-symbiotica group Mycetohabitans gen. nov., and Trinickia gen. nov.: implications for the evolution of diazotrophy and nodulation in the Burkholderiaceae.</title>
        <authorList>
            <person name="Estrada-de los Santos P."/>
            <person name="Palmer M."/>
            <person name="Chavez-Ramirez B."/>
            <person name="Beukes C."/>
            <person name="Steenkamp E.T."/>
            <person name="Hirsch A.M."/>
            <person name="Manyaka P."/>
            <person name="Maluk M."/>
            <person name="Lafos M."/>
            <person name="Crook M."/>
            <person name="Gross E."/>
            <person name="Simon M.F."/>
            <person name="Bueno dos Reis Junior F."/>
            <person name="Poole P.S."/>
            <person name="Venter S.N."/>
            <person name="James E.K."/>
        </authorList>
    </citation>
    <scope>NUCLEOTIDE SEQUENCE [LARGE SCALE GENOMIC DNA]</scope>
    <source>
        <strain evidence="1 2">GIMN1.004</strain>
    </source>
</reference>
<gene>
    <name evidence="1" type="ORF">C0Z18_29090</name>
</gene>
<name>A0A2N7VCR9_9BURK</name>
<comment type="caution">
    <text evidence="1">The sequence shown here is derived from an EMBL/GenBank/DDBJ whole genome shotgun (WGS) entry which is preliminary data.</text>
</comment>
<protein>
    <submittedName>
        <fullName evidence="1">Uncharacterized protein</fullName>
    </submittedName>
</protein>
<evidence type="ECO:0000313" key="1">
    <source>
        <dbReference type="EMBL" id="PMS14960.1"/>
    </source>
</evidence>
<dbReference type="EMBL" id="PNYA01000037">
    <property type="protein sequence ID" value="PMS14960.1"/>
    <property type="molecule type" value="Genomic_DNA"/>
</dbReference>
<sequence>MHQAIRADMRGVLPHIAARGMLRRCCNASIFCLLVSALIEVDTVNCRMLRARRTPHAVQHFFLR</sequence>